<name>A0A5B1CE85_9BACT</name>
<proteinExistence type="predicted"/>
<organism evidence="3 4">
    <name type="scientific">Rubripirellula obstinata</name>
    <dbReference type="NCBI Taxonomy" id="406547"/>
    <lineage>
        <taxon>Bacteria</taxon>
        <taxon>Pseudomonadati</taxon>
        <taxon>Planctomycetota</taxon>
        <taxon>Planctomycetia</taxon>
        <taxon>Pirellulales</taxon>
        <taxon>Pirellulaceae</taxon>
        <taxon>Rubripirellula</taxon>
    </lineage>
</organism>
<dbReference type="RefSeq" id="WP_068267310.1">
    <property type="nucleotide sequence ID" value="NZ_LWSK01000184.1"/>
</dbReference>
<protein>
    <recommendedName>
        <fullName evidence="5">Periplasmic folding chaperone</fullName>
    </recommendedName>
</protein>
<dbReference type="EMBL" id="VRLW01000001">
    <property type="protein sequence ID" value="KAA1259457.1"/>
    <property type="molecule type" value="Genomic_DNA"/>
</dbReference>
<gene>
    <name evidence="3" type="ORF">LF1_19900</name>
</gene>
<evidence type="ECO:0000313" key="4">
    <source>
        <dbReference type="Proteomes" id="UP000322699"/>
    </source>
</evidence>
<keyword evidence="4" id="KW-1185">Reference proteome</keyword>
<reference evidence="3 4" key="1">
    <citation type="submission" date="2019-08" db="EMBL/GenBank/DDBJ databases">
        <title>Deep-cultivation of Planctomycetes and their phenomic and genomic characterization uncovers novel biology.</title>
        <authorList>
            <person name="Wiegand S."/>
            <person name="Jogler M."/>
            <person name="Boedeker C."/>
            <person name="Pinto D."/>
            <person name="Vollmers J."/>
            <person name="Rivas-Marin E."/>
            <person name="Kohn T."/>
            <person name="Peeters S.H."/>
            <person name="Heuer A."/>
            <person name="Rast P."/>
            <person name="Oberbeckmann S."/>
            <person name="Bunk B."/>
            <person name="Jeske O."/>
            <person name="Meyerdierks A."/>
            <person name="Storesund J.E."/>
            <person name="Kallscheuer N."/>
            <person name="Luecker S."/>
            <person name="Lage O.M."/>
            <person name="Pohl T."/>
            <person name="Merkel B.J."/>
            <person name="Hornburger P."/>
            <person name="Mueller R.-W."/>
            <person name="Bruemmer F."/>
            <person name="Labrenz M."/>
            <person name="Spormann A.M."/>
            <person name="Op Den Camp H."/>
            <person name="Overmann J."/>
            <person name="Amann R."/>
            <person name="Jetten M.S.M."/>
            <person name="Mascher T."/>
            <person name="Medema M.H."/>
            <person name="Devos D.P."/>
            <person name="Kaster A.-K."/>
            <person name="Ovreas L."/>
            <person name="Rohde M."/>
            <person name="Galperin M.Y."/>
            <person name="Jogler C."/>
        </authorList>
    </citation>
    <scope>NUCLEOTIDE SEQUENCE [LARGE SCALE GENOMIC DNA]</scope>
    <source>
        <strain evidence="3 4">LF1</strain>
    </source>
</reference>
<keyword evidence="2" id="KW-0812">Transmembrane</keyword>
<comment type="caution">
    <text evidence="3">The sequence shown here is derived from an EMBL/GenBank/DDBJ whole genome shotgun (WGS) entry which is preliminary data.</text>
</comment>
<evidence type="ECO:0000256" key="1">
    <source>
        <dbReference type="SAM" id="MobiDB-lite"/>
    </source>
</evidence>
<dbReference type="Proteomes" id="UP000322699">
    <property type="component" value="Unassembled WGS sequence"/>
</dbReference>
<dbReference type="OrthoDB" id="280375at2"/>
<feature type="compositionally biased region" description="Acidic residues" evidence="1">
    <location>
        <begin position="379"/>
        <end position="391"/>
    </location>
</feature>
<feature type="compositionally biased region" description="Low complexity" evidence="1">
    <location>
        <begin position="362"/>
        <end position="378"/>
    </location>
</feature>
<keyword evidence="2" id="KW-0472">Membrane</keyword>
<feature type="transmembrane region" description="Helical" evidence="2">
    <location>
        <begin position="12"/>
        <end position="31"/>
    </location>
</feature>
<feature type="compositionally biased region" description="Acidic residues" evidence="1">
    <location>
        <begin position="312"/>
        <end position="332"/>
    </location>
</feature>
<evidence type="ECO:0000256" key="2">
    <source>
        <dbReference type="SAM" id="Phobius"/>
    </source>
</evidence>
<evidence type="ECO:0000313" key="3">
    <source>
        <dbReference type="EMBL" id="KAA1259457.1"/>
    </source>
</evidence>
<feature type="compositionally biased region" description="Basic and acidic residues" evidence="1">
    <location>
        <begin position="424"/>
        <end position="437"/>
    </location>
</feature>
<keyword evidence="2" id="KW-1133">Transmembrane helix</keyword>
<accession>A0A5B1CE85</accession>
<feature type="region of interest" description="Disordered" evidence="1">
    <location>
        <begin position="307"/>
        <end position="456"/>
    </location>
</feature>
<evidence type="ECO:0008006" key="5">
    <source>
        <dbReference type="Google" id="ProtNLM"/>
    </source>
</evidence>
<dbReference type="AlphaFoldDB" id="A0A5B1CE85"/>
<sequence length="773" mass="85341">MNYSPFEIFRRNLKPLMVFLTLLALMAFVVLPTMQSYMQNQAGGGGDAVVAKFAGGSLTQSRVDYFTRNHQSTVRFLAELAERTIALGGVPATPGFQYDAQKKQIQRLGINESPSTESTIRTFMFANEAAKEGFELDDASLSGWLESFTGGMISDSEITARLMKATGNQMGRPHLYEQLRNHLLADVYLRRGNASLMSTNGVLMTPDEQWRNFLKLNRSATVSAYGVLVNDYLDQTDKTPSDQRIREVFEEGKDRDPNEQSAEPAFHQQYAARFEYLVGDYRQFLDAEIAKLSEDQIKAEYERRIKGGDFQLPEDEEMEEEASEEEETETASEAEPAAKEMEAEETEAEETKTEETVEEAAEAAMDSETASEQPATEEPTAEEPAVEEPAVEEPAPVGDKDQSRASNAANAVRLVSAQADADDSSEKEPEGSDAKEEAETEEAETEEPAKSSGVETLEDVREQIAEDLAGPAAREALDKAVTKVNQAMRTYFSELAIHQSNLSVGQKSVEPTRPDLKGLAKELGMVFESIGPHSVTSIQKEPIAQSFEVGSQFGRRGPGFSLMMFGFSNGQNDINPQPLFAAVRTADDQKGKIYVSWKTDETQAKTPTLDEARDDVIMAIRMQEARELAKAEAQKIADAAAKSGDLAAEVPEDKKSNFYDGLGPFTWMNSFGFSGATIGNVPELDSVGNEFMAATFNTEEGNFSVAPNQPERVFYVVQPTKFEPAVEELQEQFKQPVNRMMARMVSTDINEVLSGYYDSVDEKAGFESFVEAE</sequence>